<organism evidence="3 4">
    <name type="scientific">Cruoricaptor ignavus</name>
    <dbReference type="NCBI Taxonomy" id="1118202"/>
    <lineage>
        <taxon>Bacteria</taxon>
        <taxon>Pseudomonadati</taxon>
        <taxon>Bacteroidota</taxon>
        <taxon>Flavobacteriia</taxon>
        <taxon>Flavobacteriales</taxon>
        <taxon>Weeksellaceae</taxon>
        <taxon>Cruoricaptor</taxon>
    </lineage>
</organism>
<feature type="chain" id="PRO_5012002643" description="DUF3887 domain-containing protein" evidence="1">
    <location>
        <begin position="20"/>
        <end position="126"/>
    </location>
</feature>
<dbReference type="EMBL" id="FQYI01000006">
    <property type="protein sequence ID" value="SHI89457.1"/>
    <property type="molecule type" value="Genomic_DNA"/>
</dbReference>
<evidence type="ECO:0000256" key="1">
    <source>
        <dbReference type="SAM" id="SignalP"/>
    </source>
</evidence>
<dbReference type="Gene3D" id="3.10.450.590">
    <property type="match status" value="1"/>
</dbReference>
<dbReference type="RefSeq" id="WP_073179566.1">
    <property type="nucleotide sequence ID" value="NZ_FQYI01000006.1"/>
</dbReference>
<dbReference type="AlphaFoldDB" id="A0A1M6EVG3"/>
<gene>
    <name evidence="3" type="ORF">SAMN05443429_1064</name>
</gene>
<accession>A0A1M6EVG3</accession>
<evidence type="ECO:0000313" key="3">
    <source>
        <dbReference type="EMBL" id="SHI89457.1"/>
    </source>
</evidence>
<dbReference type="InterPro" id="IPR024981">
    <property type="entry name" value="DUF3887"/>
</dbReference>
<proteinExistence type="predicted"/>
<feature type="signal peptide" evidence="1">
    <location>
        <begin position="1"/>
        <end position="19"/>
    </location>
</feature>
<keyword evidence="1" id="KW-0732">Signal</keyword>
<evidence type="ECO:0000313" key="4">
    <source>
        <dbReference type="Proteomes" id="UP000184335"/>
    </source>
</evidence>
<dbReference type="OrthoDB" id="9809549at2"/>
<evidence type="ECO:0000259" key="2">
    <source>
        <dbReference type="Pfam" id="PF13026"/>
    </source>
</evidence>
<name>A0A1M6EVG3_9FLAO</name>
<feature type="domain" description="DUF3887" evidence="2">
    <location>
        <begin position="28"/>
        <end position="112"/>
    </location>
</feature>
<dbReference type="Proteomes" id="UP000184335">
    <property type="component" value="Unassembled WGS sequence"/>
</dbReference>
<sequence>MRHLLVFVFVTMFSAFGFAQSQQALGRECIYNLYQKKDYNKVTTYFSDNLKKDLTASKLSQTDLLLQKLGDYKGIIEINKDEKGIYYYYVRFENQPMDVIMKFDDKNKITGLTMSSVHKEFKSAKK</sequence>
<reference evidence="3 4" key="1">
    <citation type="submission" date="2016-11" db="EMBL/GenBank/DDBJ databases">
        <authorList>
            <person name="Jaros S."/>
            <person name="Januszkiewicz K."/>
            <person name="Wedrychowicz H."/>
        </authorList>
    </citation>
    <scope>NUCLEOTIDE SEQUENCE [LARGE SCALE GENOMIC DNA]</scope>
    <source>
        <strain evidence="3 4">DSM 25479</strain>
    </source>
</reference>
<dbReference type="Pfam" id="PF13026">
    <property type="entry name" value="DUF3887"/>
    <property type="match status" value="1"/>
</dbReference>
<dbReference type="STRING" id="1118202.SAMN05443429_1064"/>
<protein>
    <recommendedName>
        <fullName evidence="2">DUF3887 domain-containing protein</fullName>
    </recommendedName>
</protein>
<keyword evidence="4" id="KW-1185">Reference proteome</keyword>